<feature type="signal peptide" evidence="6">
    <location>
        <begin position="1"/>
        <end position="21"/>
    </location>
</feature>
<evidence type="ECO:0000256" key="5">
    <source>
        <dbReference type="ARBA" id="ARBA00023288"/>
    </source>
</evidence>
<reference evidence="7" key="1">
    <citation type="submission" date="2019-07" db="EMBL/GenBank/DDBJ databases">
        <title>Genomic Encyclopedia of Type Strains, Phase IV (KMG-IV): sequencing the most valuable type-strain genomes for metagenomic binning, comparative biology and taxonomic classification.</title>
        <authorList>
            <person name="Goeker M."/>
        </authorList>
    </citation>
    <scope>NUCLEOTIDE SEQUENCE</scope>
    <source>
        <strain evidence="7">DSM 44596</strain>
    </source>
</reference>
<keyword evidence="2 6" id="KW-0732">Signal</keyword>
<keyword evidence="5 7" id="KW-0449">Lipoprotein</keyword>
<evidence type="ECO:0000256" key="4">
    <source>
        <dbReference type="ARBA" id="ARBA00023139"/>
    </source>
</evidence>
<evidence type="ECO:0000256" key="6">
    <source>
        <dbReference type="SAM" id="SignalP"/>
    </source>
</evidence>
<protein>
    <submittedName>
        <fullName evidence="7">LppP/LprE lipoprotein</fullName>
    </submittedName>
</protein>
<dbReference type="EMBL" id="VNIQ01000001">
    <property type="protein sequence ID" value="TYQ08647.1"/>
    <property type="molecule type" value="Genomic_DNA"/>
</dbReference>
<name>A0A652YYG5_NOCGL</name>
<gene>
    <name evidence="7" type="ORF">FNL38_1011022</name>
</gene>
<keyword evidence="4" id="KW-0564">Palmitate</keyword>
<keyword evidence="1" id="KW-1003">Cell membrane</keyword>
<dbReference type="Pfam" id="PF14041">
    <property type="entry name" value="Lipoprotein_21"/>
    <property type="match status" value="1"/>
</dbReference>
<proteinExistence type="predicted"/>
<dbReference type="AlphaFoldDB" id="A0A652YYG5"/>
<evidence type="ECO:0000313" key="7">
    <source>
        <dbReference type="EMBL" id="TYQ08647.1"/>
    </source>
</evidence>
<dbReference type="PROSITE" id="PS51257">
    <property type="entry name" value="PROKAR_LIPOPROTEIN"/>
    <property type="match status" value="1"/>
</dbReference>
<evidence type="ECO:0000256" key="3">
    <source>
        <dbReference type="ARBA" id="ARBA00023136"/>
    </source>
</evidence>
<dbReference type="InterPro" id="IPR025971">
    <property type="entry name" value="LppP/LprE"/>
</dbReference>
<accession>A0A652YYG5</accession>
<sequence length="400" mass="41920">MRTKLAVFVCASAVVVLTSCGSESIDGAAQVGESTEFSTSTEASVPDVCAGRLRCVDVALADVDGDGLDDSIGRVDDQIVVLTMAGTEAQVAATESTMLADPAIQRTGGFVGAWDIDGRPGAEVVIATSDLGGSAAYKVWSWEDSTLAVMSPPVSLYEGNPVEWKLHSGEGYDTAVRCTGDTDRPIEVWKFISPYGGSTARPSMKVTSYTYDAANGGGSGDGSMFGEEETFSAEPQNLRQLTGWPWLCGDNAVDPATASTLQCGNASQNTAITSAVAQVPADARIPGIEWIFMGDTNFDPCADLSYAVVETKGGTGSSPEHVMFFHRGEYLGTATSCAFGFTTVVDGTSESATVQYRWPRGMDSNANPSGLATATFVWDGNEVVMQNDLPAELLNMSGCN</sequence>
<evidence type="ECO:0000256" key="1">
    <source>
        <dbReference type="ARBA" id="ARBA00022475"/>
    </source>
</evidence>
<feature type="chain" id="PRO_5038569910" evidence="6">
    <location>
        <begin position="22"/>
        <end position="400"/>
    </location>
</feature>
<keyword evidence="3" id="KW-0472">Membrane</keyword>
<comment type="caution">
    <text evidence="7">The sequence shown here is derived from an EMBL/GenBank/DDBJ whole genome shotgun (WGS) entry which is preliminary data.</text>
</comment>
<organism evidence="7">
    <name type="scientific">Nocardia globerula</name>
    <dbReference type="NCBI Taxonomy" id="1818"/>
    <lineage>
        <taxon>Bacteria</taxon>
        <taxon>Bacillati</taxon>
        <taxon>Actinomycetota</taxon>
        <taxon>Actinomycetes</taxon>
        <taxon>Mycobacteriales</taxon>
        <taxon>Nocardiaceae</taxon>
        <taxon>Nocardia</taxon>
    </lineage>
</organism>
<evidence type="ECO:0000256" key="2">
    <source>
        <dbReference type="ARBA" id="ARBA00022729"/>
    </source>
</evidence>